<dbReference type="Proteomes" id="UP000789860">
    <property type="component" value="Unassembled WGS sequence"/>
</dbReference>
<reference evidence="1" key="1">
    <citation type="submission" date="2021-06" db="EMBL/GenBank/DDBJ databases">
        <authorList>
            <person name="Kallberg Y."/>
            <person name="Tangrot J."/>
            <person name="Rosling A."/>
        </authorList>
    </citation>
    <scope>NUCLEOTIDE SEQUENCE</scope>
    <source>
        <strain evidence="1">AU212A</strain>
    </source>
</reference>
<name>A0ACA9MSC0_9GLOM</name>
<comment type="caution">
    <text evidence="1">The sequence shown here is derived from an EMBL/GenBank/DDBJ whole genome shotgun (WGS) entry which is preliminary data.</text>
</comment>
<gene>
    <name evidence="1" type="ORF">SCALOS_LOCUS7204</name>
</gene>
<protein>
    <submittedName>
        <fullName evidence="1">10761_t:CDS:1</fullName>
    </submittedName>
</protein>
<evidence type="ECO:0000313" key="2">
    <source>
        <dbReference type="Proteomes" id="UP000789860"/>
    </source>
</evidence>
<sequence>FALSNKENMHTIRLAVEAIKANIPCRNVDLMDKHRPTKAALKPIIRDTILCWFHIMQTFRNHFRTQKIDWSLHYPIALAFKIVGRCRSVFEAKEMAIEYKNGGRLPNYEDRTNVRPWTTNNFTERMNRTIEERYSGTQTVLSFIERLYGIKVVRSNLTNNCDQPQPDIVRRINQGRLKVLQNYVIEVPDKQNLFYVRMSNSQQNTFRSPYIADKIKFEDNEAQGISKMIKKLAAKHIAPVYADYYLVNYITGECTCLNFIWHGSFHNFCKHGYAAREYVFIKSNEKSVDQIKNELVQYFRNKERTISPNMKNRVIYNGTNEEAFAEILREHQKNGDNIFFLTVKQINENDPYRPSELPKRKHTTVGLSKVNIETKNQIAIENKALNNHHDTYTFNEDISTITLNNSETNLDNSNKLSIIMEDCNDQDSMLTPSSSNNISESAFTSSIQPKSRNSNLQNKNTEIVLSLPPLRRRKIDNPALEELFDKQGIGWNRKEFAKECQVQNIRLDYDDIINTT</sequence>
<keyword evidence="2" id="KW-1185">Reference proteome</keyword>
<feature type="non-terminal residue" evidence="1">
    <location>
        <position position="1"/>
    </location>
</feature>
<proteinExistence type="predicted"/>
<feature type="non-terminal residue" evidence="1">
    <location>
        <position position="516"/>
    </location>
</feature>
<accession>A0ACA9MSC0</accession>
<organism evidence="1 2">
    <name type="scientific">Scutellospora calospora</name>
    <dbReference type="NCBI Taxonomy" id="85575"/>
    <lineage>
        <taxon>Eukaryota</taxon>
        <taxon>Fungi</taxon>
        <taxon>Fungi incertae sedis</taxon>
        <taxon>Mucoromycota</taxon>
        <taxon>Glomeromycotina</taxon>
        <taxon>Glomeromycetes</taxon>
        <taxon>Diversisporales</taxon>
        <taxon>Gigasporaceae</taxon>
        <taxon>Scutellospora</taxon>
    </lineage>
</organism>
<dbReference type="EMBL" id="CAJVPM010015591">
    <property type="protein sequence ID" value="CAG8608775.1"/>
    <property type="molecule type" value="Genomic_DNA"/>
</dbReference>
<evidence type="ECO:0000313" key="1">
    <source>
        <dbReference type="EMBL" id="CAG8608775.1"/>
    </source>
</evidence>